<dbReference type="GeneID" id="107112212"/>
<name>A0ABM1K546_GEKJA</name>
<keyword evidence="3" id="KW-1185">Reference proteome</keyword>
<dbReference type="InterPro" id="IPR052557">
    <property type="entry name" value="CAP/Cytokinesis_protein"/>
</dbReference>
<feature type="coiled-coil region" evidence="1">
    <location>
        <begin position="554"/>
        <end position="581"/>
    </location>
</feature>
<dbReference type="SUPFAM" id="SSF54001">
    <property type="entry name" value="Cysteine proteinases"/>
    <property type="match status" value="1"/>
</dbReference>
<dbReference type="PANTHER" id="PTHR46333:SF3">
    <property type="entry name" value="KYPHOSCOLIOSIS PEPTIDASE"/>
    <property type="match status" value="1"/>
</dbReference>
<organism evidence="3 4">
    <name type="scientific">Gekko japonicus</name>
    <name type="common">Schlegel's Japanese gecko</name>
    <dbReference type="NCBI Taxonomy" id="146911"/>
    <lineage>
        <taxon>Eukaryota</taxon>
        <taxon>Metazoa</taxon>
        <taxon>Chordata</taxon>
        <taxon>Craniata</taxon>
        <taxon>Vertebrata</taxon>
        <taxon>Euteleostomi</taxon>
        <taxon>Lepidosauria</taxon>
        <taxon>Squamata</taxon>
        <taxon>Bifurcata</taxon>
        <taxon>Gekkota</taxon>
        <taxon>Gekkonidae</taxon>
        <taxon>Gekkoninae</taxon>
        <taxon>Gekko</taxon>
    </lineage>
</organism>
<dbReference type="Pfam" id="PF23265">
    <property type="entry name" value="Ig-like_KY"/>
    <property type="match status" value="2"/>
</dbReference>
<dbReference type="Pfam" id="PF01841">
    <property type="entry name" value="Transglut_core"/>
    <property type="match status" value="1"/>
</dbReference>
<dbReference type="Proteomes" id="UP000694871">
    <property type="component" value="Unplaced"/>
</dbReference>
<evidence type="ECO:0000256" key="1">
    <source>
        <dbReference type="SAM" id="Coils"/>
    </source>
</evidence>
<gene>
    <name evidence="4" type="primary">LOC107112212</name>
</gene>
<feature type="domain" description="Transglutaminase-like" evidence="2">
    <location>
        <begin position="131"/>
        <end position="199"/>
    </location>
</feature>
<dbReference type="InterPro" id="IPR038765">
    <property type="entry name" value="Papain-like_cys_pep_sf"/>
</dbReference>
<dbReference type="InterPro" id="IPR002931">
    <property type="entry name" value="Transglutaminase-like"/>
</dbReference>
<evidence type="ECO:0000259" key="2">
    <source>
        <dbReference type="SMART" id="SM00460"/>
    </source>
</evidence>
<dbReference type="Gene3D" id="3.10.620.30">
    <property type="match status" value="1"/>
</dbReference>
<evidence type="ECO:0000313" key="4">
    <source>
        <dbReference type="RefSeq" id="XP_015268833.1"/>
    </source>
</evidence>
<reference evidence="4" key="1">
    <citation type="submission" date="2025-08" db="UniProtKB">
        <authorList>
            <consortium name="RefSeq"/>
        </authorList>
    </citation>
    <scope>IDENTIFICATION</scope>
</reference>
<evidence type="ECO:0000313" key="3">
    <source>
        <dbReference type="Proteomes" id="UP000694871"/>
    </source>
</evidence>
<keyword evidence="1" id="KW-0175">Coiled coil</keyword>
<proteinExistence type="predicted"/>
<dbReference type="InterPro" id="IPR056564">
    <property type="entry name" value="Ig-like_KY"/>
</dbReference>
<accession>A0ABM1K546</accession>
<dbReference type="RefSeq" id="XP_015268833.1">
    <property type="nucleotide sequence ID" value="XM_015413347.1"/>
</dbReference>
<sequence length="586" mass="66569">MEFYRIRQTHYDKQQSVITCEFDQGFHEEERTSLPDEPDLYGGQNLYAYPWDKSSLKSMPIDLQQFKKLDAYASKVNVTSSVKDLVSVLLQEAHNDLEKLRAIWIWICCHIEYDVKGYHDKTSRSCKPIDVLRSGKRVCAGYVGLFQQMCSIAGIQCKELSGYSKGLGYKPGHVFRGDTDHAWNAVFLHGRWHLLDSTWGSGTVDDSCTKFTFRQDDFYFLTHPALFITDHFPEDHEWQLLKPRLCLQQFERNIRFRSEFYAQGLVAATPATTVIQTENGKATIFIESRSPTLFLFKLNEAEENCLMTLQRNGMKLEAYPQQTGAHSLQIYSKLFKDMKESYSHVLEYSLMCNSVDKSICLPKGLIQPVGPSWLSEQAGILKALPSGPIIHTDDGCCVITFTRTKDLHFFATLQSDSSRIPEDMMRRHVWKACQGNQAELKVHLPHAGHFALLIWANKTSDSDSHQCALSYLLSCPNKSVTWPVFPQRFANWEDDYELVAPLAGVLPANCQVQFKLKLPGIVQANVECGGKILPLTLSKAGFWEGACNTSGGKKAELQEHLACLRRQREEAKADEEKIKELLPTPT</sequence>
<dbReference type="SMART" id="SM00460">
    <property type="entry name" value="TGc"/>
    <property type="match status" value="1"/>
</dbReference>
<protein>
    <submittedName>
        <fullName evidence="4">Kyphoscoliosis peptidase-like</fullName>
    </submittedName>
</protein>
<dbReference type="PANTHER" id="PTHR46333">
    <property type="entry name" value="CYTOKINESIS PROTEIN 3"/>
    <property type="match status" value="1"/>
</dbReference>